<comment type="caution">
    <text evidence="2">The sequence shown here is derived from an EMBL/GenBank/DDBJ whole genome shotgun (WGS) entry which is preliminary data.</text>
</comment>
<name>A0A2M8L657_9BACT</name>
<organism evidence="2 3">
    <name type="scientific">Candidatus Shapirobacteria bacterium CG10_big_fil_rev_8_21_14_0_10_38_14</name>
    <dbReference type="NCBI Taxonomy" id="1974483"/>
    <lineage>
        <taxon>Bacteria</taxon>
        <taxon>Candidatus Shapironibacteriota</taxon>
    </lineage>
</organism>
<dbReference type="GO" id="GO:0006269">
    <property type="term" value="P:DNA replication, synthesis of primer"/>
    <property type="evidence" value="ECO:0007669"/>
    <property type="project" value="InterPro"/>
</dbReference>
<dbReference type="InterPro" id="IPR050219">
    <property type="entry name" value="DnaG_primase"/>
</dbReference>
<evidence type="ECO:0000313" key="3">
    <source>
        <dbReference type="Proteomes" id="UP000229500"/>
    </source>
</evidence>
<dbReference type="PANTHER" id="PTHR30313:SF2">
    <property type="entry name" value="DNA PRIMASE"/>
    <property type="match status" value="1"/>
</dbReference>
<dbReference type="GO" id="GO:0005737">
    <property type="term" value="C:cytoplasm"/>
    <property type="evidence" value="ECO:0007669"/>
    <property type="project" value="TreeGrafter"/>
</dbReference>
<dbReference type="InterPro" id="IPR034151">
    <property type="entry name" value="TOPRIM_DnaG_bac"/>
</dbReference>
<evidence type="ECO:0000313" key="2">
    <source>
        <dbReference type="EMBL" id="PJE69324.1"/>
    </source>
</evidence>
<dbReference type="EMBL" id="PFEL01000014">
    <property type="protein sequence ID" value="PJE69324.1"/>
    <property type="molecule type" value="Genomic_DNA"/>
</dbReference>
<feature type="non-terminal residue" evidence="2">
    <location>
        <position position="1"/>
    </location>
</feature>
<dbReference type="Gene3D" id="3.90.980.10">
    <property type="entry name" value="DNA primase, catalytic core, N-terminal domain"/>
    <property type="match status" value="1"/>
</dbReference>
<accession>A0A2M8L657</accession>
<dbReference type="SUPFAM" id="SSF56731">
    <property type="entry name" value="DNA primase core"/>
    <property type="match status" value="1"/>
</dbReference>
<proteinExistence type="predicted"/>
<protein>
    <submittedName>
        <fullName evidence="2">DNA primase</fullName>
    </submittedName>
</protein>
<dbReference type="PANTHER" id="PTHR30313">
    <property type="entry name" value="DNA PRIMASE"/>
    <property type="match status" value="1"/>
</dbReference>
<dbReference type="InterPro" id="IPR006295">
    <property type="entry name" value="DNA_primase_DnaG"/>
</dbReference>
<dbReference type="InterPro" id="IPR019475">
    <property type="entry name" value="DNA_primase_DnaB-bd"/>
</dbReference>
<dbReference type="PROSITE" id="PS50880">
    <property type="entry name" value="TOPRIM"/>
    <property type="match status" value="1"/>
</dbReference>
<dbReference type="InterPro" id="IPR037068">
    <property type="entry name" value="DNA_primase_core_N_sf"/>
</dbReference>
<reference evidence="3" key="1">
    <citation type="submission" date="2017-09" db="EMBL/GenBank/DDBJ databases">
        <title>Depth-based differentiation of microbial function through sediment-hosted aquifers and enrichment of novel symbionts in the deep terrestrial subsurface.</title>
        <authorList>
            <person name="Probst A.J."/>
            <person name="Ladd B."/>
            <person name="Jarett J.K."/>
            <person name="Geller-Mcgrath D.E."/>
            <person name="Sieber C.M.K."/>
            <person name="Emerson J.B."/>
            <person name="Anantharaman K."/>
            <person name="Thomas B.C."/>
            <person name="Malmstrom R."/>
            <person name="Stieglmeier M."/>
            <person name="Klingl A."/>
            <person name="Woyke T."/>
            <person name="Ryan C.M."/>
            <person name="Banfield J.F."/>
        </authorList>
    </citation>
    <scope>NUCLEOTIDE SEQUENCE [LARGE SCALE GENOMIC DNA]</scope>
</reference>
<dbReference type="CDD" id="cd03364">
    <property type="entry name" value="TOPRIM_DnaG_primases"/>
    <property type="match status" value="1"/>
</dbReference>
<dbReference type="InterPro" id="IPR013264">
    <property type="entry name" value="DNAG_N"/>
</dbReference>
<feature type="domain" description="Toprim" evidence="1">
    <location>
        <begin position="185"/>
        <end position="266"/>
    </location>
</feature>
<evidence type="ECO:0000259" key="1">
    <source>
        <dbReference type="PROSITE" id="PS50880"/>
    </source>
</evidence>
<dbReference type="AlphaFoldDB" id="A0A2M8L657"/>
<gene>
    <name evidence="2" type="primary">dnaG</name>
    <name evidence="2" type="ORF">COU96_00340</name>
</gene>
<dbReference type="Proteomes" id="UP000229500">
    <property type="component" value="Unassembled WGS sequence"/>
</dbReference>
<dbReference type="InterPro" id="IPR006171">
    <property type="entry name" value="TOPRIM_dom"/>
</dbReference>
<dbReference type="SMART" id="SM00493">
    <property type="entry name" value="TOPRIM"/>
    <property type="match status" value="1"/>
</dbReference>
<dbReference type="GO" id="GO:0016779">
    <property type="term" value="F:nucleotidyltransferase activity"/>
    <property type="evidence" value="ECO:0007669"/>
    <property type="project" value="InterPro"/>
</dbReference>
<dbReference type="Pfam" id="PF10410">
    <property type="entry name" value="DnaB_bind"/>
    <property type="match status" value="1"/>
</dbReference>
<dbReference type="NCBIfam" id="TIGR01391">
    <property type="entry name" value="dnaG"/>
    <property type="match status" value="1"/>
</dbReference>
<dbReference type="Gene3D" id="3.40.1360.10">
    <property type="match status" value="1"/>
</dbReference>
<dbReference type="Pfam" id="PF08275">
    <property type="entry name" value="DNAG_N"/>
    <property type="match status" value="1"/>
</dbReference>
<dbReference type="Pfam" id="PF13155">
    <property type="entry name" value="Toprim_2"/>
    <property type="match status" value="1"/>
</dbReference>
<sequence>MKIENIDFGEAVKELAKRAGVKLTQYRPSEGEREKQVLYEINHLAGEFYHFLLMSHPTGKKALNYILGRGISKESLILFKIGFAPEGWRSLHHFLVGKKHYHVQSLENAGLVIKTPGGSYYDRFRGRLMFPLKDHRGNICGFAGRVLDPQAKEAKYVNTPETLVYYKSGLLYGLSEAKEEIKKKDEVVLVEGELDAISSFQSGVKNVVAIKGSALTTTQIQLISRFTKNMTFALDQDIAGDQAARRGIELADEQGLMIKVVKAKGGKDPDEIAQKNPQLWLKMVQQAIPVYDYLIDSALNRFNVEGINGKKKIGDELVPILTKITNEIVKAHYVKLLAEKIKVDEEAILNEMAKWQKDQSEGGVKGQTEKVLVEEKKPRERFWKNIFWP</sequence>